<protein>
    <submittedName>
        <fullName evidence="2">PEP-CTERM sorting domain-containing protein</fullName>
    </submittedName>
</protein>
<proteinExistence type="predicted"/>
<dbReference type="NCBIfam" id="TIGR02595">
    <property type="entry name" value="PEP_CTERM"/>
    <property type="match status" value="1"/>
</dbReference>
<dbReference type="InterPro" id="IPR013424">
    <property type="entry name" value="Ice-binding_C"/>
</dbReference>
<dbReference type="EMBL" id="VJWA01000001">
    <property type="protein sequence ID" value="TRW18484.1"/>
    <property type="molecule type" value="Genomic_DNA"/>
</dbReference>
<feature type="domain" description="Ice-binding protein C-terminal" evidence="1">
    <location>
        <begin position="67"/>
        <end position="90"/>
    </location>
</feature>
<dbReference type="Pfam" id="PF07589">
    <property type="entry name" value="PEP-CTERM"/>
    <property type="match status" value="1"/>
</dbReference>
<keyword evidence="3" id="KW-1185">Reference proteome</keyword>
<evidence type="ECO:0000259" key="1">
    <source>
        <dbReference type="Pfam" id="PF07589"/>
    </source>
</evidence>
<dbReference type="OrthoDB" id="7452696at2"/>
<gene>
    <name evidence="2" type="ORF">FMM06_09270</name>
</gene>
<sequence>MDVTNDPTGLLPGYRLANTAPNAIDFAALAAIYAKVDKTQLPQTRTMLATHSLGAIGFESIETLAFVPEPGTWAMMITGFGLVGSAMRRRTLKTVTA</sequence>
<dbReference type="NCBIfam" id="NF035944">
    <property type="entry name" value="PEPxxWA-CTERM"/>
    <property type="match status" value="1"/>
</dbReference>
<reference evidence="2 3" key="1">
    <citation type="submission" date="2019-07" db="EMBL/GenBank/DDBJ databases">
        <title>Novel species isolated from glacier.</title>
        <authorList>
            <person name="Liu Q."/>
            <person name="Xin Y.-H."/>
        </authorList>
    </citation>
    <scope>NUCLEOTIDE SEQUENCE [LARGE SCALE GENOMIC DNA]</scope>
    <source>
        <strain evidence="2 3">LB1R16</strain>
    </source>
</reference>
<name>A0A552UJW0_9SPHN</name>
<evidence type="ECO:0000313" key="2">
    <source>
        <dbReference type="EMBL" id="TRW18484.1"/>
    </source>
</evidence>
<dbReference type="Proteomes" id="UP000317894">
    <property type="component" value="Unassembled WGS sequence"/>
</dbReference>
<evidence type="ECO:0000313" key="3">
    <source>
        <dbReference type="Proteomes" id="UP000317894"/>
    </source>
</evidence>
<organism evidence="2 3">
    <name type="scientific">Glacieibacterium frigidum</name>
    <dbReference type="NCBI Taxonomy" id="2593303"/>
    <lineage>
        <taxon>Bacteria</taxon>
        <taxon>Pseudomonadati</taxon>
        <taxon>Pseudomonadota</taxon>
        <taxon>Alphaproteobacteria</taxon>
        <taxon>Sphingomonadales</taxon>
        <taxon>Sphingosinicellaceae</taxon>
        <taxon>Glacieibacterium</taxon>
    </lineage>
</organism>
<comment type="caution">
    <text evidence="2">The sequence shown here is derived from an EMBL/GenBank/DDBJ whole genome shotgun (WGS) entry which is preliminary data.</text>
</comment>
<dbReference type="AlphaFoldDB" id="A0A552UJW0"/>
<accession>A0A552UJW0</accession>